<dbReference type="Gene3D" id="3.40.50.720">
    <property type="entry name" value="NAD(P)-binding Rossmann-like Domain"/>
    <property type="match status" value="1"/>
</dbReference>
<dbReference type="InterPro" id="IPR036291">
    <property type="entry name" value="NAD(P)-bd_dom_sf"/>
</dbReference>
<keyword evidence="2" id="KW-1185">Reference proteome</keyword>
<protein>
    <recommendedName>
        <fullName evidence="3">NAD(P)-dependent oxidoreductase</fullName>
    </recommendedName>
</protein>
<dbReference type="AlphaFoldDB" id="A0A3S0U4S0"/>
<dbReference type="Proteomes" id="UP000267430">
    <property type="component" value="Unassembled WGS sequence"/>
</dbReference>
<proteinExistence type="predicted"/>
<comment type="caution">
    <text evidence="1">The sequence shown here is derived from an EMBL/GenBank/DDBJ whole genome shotgun (WGS) entry which is preliminary data.</text>
</comment>
<evidence type="ECO:0000313" key="2">
    <source>
        <dbReference type="Proteomes" id="UP000267430"/>
    </source>
</evidence>
<dbReference type="EMBL" id="RYZZ01000007">
    <property type="protein sequence ID" value="RUQ30027.1"/>
    <property type="molecule type" value="Genomic_DNA"/>
</dbReference>
<gene>
    <name evidence="1" type="ORF">ELQ35_06635</name>
</gene>
<dbReference type="OrthoDB" id="2938417at2"/>
<dbReference type="RefSeq" id="WP_126864048.1">
    <property type="nucleotide sequence ID" value="NZ_JAUSTX010000001.1"/>
</dbReference>
<dbReference type="SUPFAM" id="SSF51735">
    <property type="entry name" value="NAD(P)-binding Rossmann-fold domains"/>
    <property type="match status" value="1"/>
</dbReference>
<organism evidence="1 2">
    <name type="scientific">Peribacillus cavernae</name>
    <dbReference type="NCBI Taxonomy" id="1674310"/>
    <lineage>
        <taxon>Bacteria</taxon>
        <taxon>Bacillati</taxon>
        <taxon>Bacillota</taxon>
        <taxon>Bacilli</taxon>
        <taxon>Bacillales</taxon>
        <taxon>Bacillaceae</taxon>
        <taxon>Peribacillus</taxon>
    </lineage>
</organism>
<name>A0A3S0U4S0_9BACI</name>
<accession>A0A3S0U4S0</accession>
<reference evidence="1 2" key="1">
    <citation type="submission" date="2018-12" db="EMBL/GenBank/DDBJ databases">
        <title>Bacillus chawlae sp. nov., Bacillus glennii sp. nov., and Bacillus saganii sp. nov. Isolated from the Vehicle Assembly Building at Kennedy Space Center where the Viking Spacecraft were Assembled.</title>
        <authorList>
            <person name="Seuylemezian A."/>
            <person name="Vaishampayan P."/>
        </authorList>
    </citation>
    <scope>NUCLEOTIDE SEQUENCE [LARGE SCALE GENOMIC DNA]</scope>
    <source>
        <strain evidence="1 2">L5</strain>
    </source>
</reference>
<sequence length="272" mass="31411">MELSIVIGAYQFIGFHLCKYLLELGDEVLGVDWLEDTAPGNMMEEKQLEIGRNSNFQFKPLDGLQDFKLSNKATIYVSWYDAVKGSTGKRDHLNRRIQEIIRTFFAFDPQERPRIVLLYPLGIKGEEILQDNQKADKVIFLPTIYGPWQHESMAFEQGVRNRGEAEIKAALEKEYRLDAIYITDLLDYFVDILDTSEKNIVVISSKKNQWSMAARVLFGDSITNGDVPEKMVIKDEADHAYHLNNAVAPEQGINLQRQHYKRLKLLGKWKIR</sequence>
<evidence type="ECO:0000313" key="1">
    <source>
        <dbReference type="EMBL" id="RUQ30027.1"/>
    </source>
</evidence>
<evidence type="ECO:0008006" key="3">
    <source>
        <dbReference type="Google" id="ProtNLM"/>
    </source>
</evidence>